<dbReference type="Gene3D" id="3.40.50.150">
    <property type="entry name" value="Vaccinia Virus protein VP39"/>
    <property type="match status" value="1"/>
</dbReference>
<organism evidence="1 2">
    <name type="scientific">Candidatus Argoarchaeum ethanivorans</name>
    <dbReference type="NCBI Taxonomy" id="2608793"/>
    <lineage>
        <taxon>Archaea</taxon>
        <taxon>Methanobacteriati</taxon>
        <taxon>Methanobacteriota</taxon>
        <taxon>Stenosarchaea group</taxon>
        <taxon>Methanomicrobia</taxon>
        <taxon>Methanosarcinales</taxon>
        <taxon>Methanosarcinales incertae sedis</taxon>
        <taxon>GOM Arc I cluster</taxon>
        <taxon>Candidatus Argoarchaeum</taxon>
    </lineage>
</organism>
<protein>
    <recommendedName>
        <fullName evidence="3">Class I SAM-dependent methyltransferase</fullName>
    </recommendedName>
</protein>
<proteinExistence type="predicted"/>
<dbReference type="AlphaFoldDB" id="A0A8B3S241"/>
<comment type="caution">
    <text evidence="1">The sequence shown here is derived from an EMBL/GenBank/DDBJ whole genome shotgun (WGS) entry which is preliminary data.</text>
</comment>
<dbReference type="EMBL" id="RPGO01000025">
    <property type="protein sequence ID" value="RZB29545.1"/>
    <property type="molecule type" value="Genomic_DNA"/>
</dbReference>
<evidence type="ECO:0000313" key="1">
    <source>
        <dbReference type="EMBL" id="RZB29545.1"/>
    </source>
</evidence>
<dbReference type="Proteomes" id="UP000291831">
    <property type="component" value="Unassembled WGS sequence"/>
</dbReference>
<accession>A0A8B3S241</accession>
<evidence type="ECO:0000313" key="2">
    <source>
        <dbReference type="Proteomes" id="UP000291831"/>
    </source>
</evidence>
<gene>
    <name evidence="1" type="ORF">AEth_01056</name>
</gene>
<dbReference type="SUPFAM" id="SSF53335">
    <property type="entry name" value="S-adenosyl-L-methionine-dependent methyltransferases"/>
    <property type="match status" value="1"/>
</dbReference>
<reference evidence="2" key="1">
    <citation type="submission" date="2019-01" db="EMBL/GenBank/DDBJ databases">
        <title>Anaerobic oxidation of ethane by archaea from a marine hydrocarbon seep.</title>
        <authorList>
            <person name="Musat F."/>
        </authorList>
    </citation>
    <scope>NUCLEOTIDE SEQUENCE [LARGE SCALE GENOMIC DNA]</scope>
</reference>
<sequence length="216" mass="25143">MNLTKKMRILRRYVLNVRKLPMMLPTFVSTMTEAKNDTINRYGTEFASKTDSYDLSEYHRALHTMIRILKPEIVIETGVFEGHSSLSILSALKENNKGFLYSIDLPSPDLPSGKVPGWMVPEHLRKRWDLRAGKSSDLLPTLLLEVKEVDIFLHDSEHSYETMYWEYKTAWAHIKTRGLILSHDVSQNAAFRDFAQYVSEDYYYMMKNLGGIKRTK</sequence>
<dbReference type="InterPro" id="IPR029063">
    <property type="entry name" value="SAM-dependent_MTases_sf"/>
</dbReference>
<evidence type="ECO:0008006" key="3">
    <source>
        <dbReference type="Google" id="ProtNLM"/>
    </source>
</evidence>
<name>A0A8B3S241_9EURY</name>
<dbReference type="Pfam" id="PF13578">
    <property type="entry name" value="Methyltransf_24"/>
    <property type="match status" value="1"/>
</dbReference>